<reference evidence="2" key="1">
    <citation type="journal article" date="2022" name="Proc. Natl. Acad. Sci. U.S.A.">
        <title>Life cycle and functional genomics of the unicellular red alga Galdieria for elucidating algal and plant evolution and industrial use.</title>
        <authorList>
            <person name="Hirooka S."/>
            <person name="Itabashi T."/>
            <person name="Ichinose T.M."/>
            <person name="Onuma R."/>
            <person name="Fujiwara T."/>
            <person name="Yamashita S."/>
            <person name="Jong L.W."/>
            <person name="Tomita R."/>
            <person name="Iwane A.H."/>
            <person name="Miyagishima S.Y."/>
        </authorList>
    </citation>
    <scope>NUCLEOTIDE SEQUENCE</scope>
    <source>
        <strain evidence="2">NBRC 102759</strain>
    </source>
</reference>
<keyword evidence="3" id="KW-1185">Reference proteome</keyword>
<dbReference type="AlphaFoldDB" id="A0A9C7UMT0"/>
<sequence length="207" mass="24698">MAQWELVDALSYEVQLGFQRWEEEFEHLVSIFRNCIDTSNTFRTLKLLSSSKLLVISSLFPELESKLRVTQTLQLEKQLRILREKMETLKEQADKLHELTRNSFELFQQVITEDKSNFLLTGRVDQVSPLEYLTNLDYISRLVRLQVSQLEEICFNSQLFKDRDFIVSKDSLDFETFVEQSSLKRSEVKDWFLKLCRLRETRKSLER</sequence>
<evidence type="ECO:0000256" key="1">
    <source>
        <dbReference type="SAM" id="Coils"/>
    </source>
</evidence>
<gene>
    <name evidence="2" type="ORF">GpartN1_g367.t1</name>
</gene>
<comment type="caution">
    <text evidence="2">The sequence shown here is derived from an EMBL/GenBank/DDBJ whole genome shotgun (WGS) entry which is preliminary data.</text>
</comment>
<dbReference type="Pfam" id="PF15011">
    <property type="entry name" value="CA109-like"/>
    <property type="match status" value="1"/>
</dbReference>
<accession>A0A9C7UMT0</accession>
<evidence type="ECO:0000313" key="3">
    <source>
        <dbReference type="Proteomes" id="UP001061958"/>
    </source>
</evidence>
<proteinExistence type="predicted"/>
<protein>
    <submittedName>
        <fullName evidence="2">Uncharacterized protein</fullName>
    </submittedName>
</protein>
<evidence type="ECO:0000313" key="2">
    <source>
        <dbReference type="EMBL" id="GJQ08576.1"/>
    </source>
</evidence>
<dbReference type="EMBL" id="BQMJ01000003">
    <property type="protein sequence ID" value="GJQ08576.1"/>
    <property type="molecule type" value="Genomic_DNA"/>
</dbReference>
<dbReference type="Proteomes" id="UP001061958">
    <property type="component" value="Unassembled WGS sequence"/>
</dbReference>
<reference evidence="2" key="2">
    <citation type="submission" date="2022-01" db="EMBL/GenBank/DDBJ databases">
        <authorList>
            <person name="Hirooka S."/>
            <person name="Miyagishima S.Y."/>
        </authorList>
    </citation>
    <scope>NUCLEOTIDE SEQUENCE</scope>
    <source>
        <strain evidence="2">NBRC 102759</strain>
    </source>
</reference>
<dbReference type="InterPro" id="IPR029159">
    <property type="entry name" value="CA109-like"/>
</dbReference>
<feature type="coiled-coil region" evidence="1">
    <location>
        <begin position="72"/>
        <end position="102"/>
    </location>
</feature>
<dbReference type="OrthoDB" id="10386728at2759"/>
<keyword evidence="1" id="KW-0175">Coiled coil</keyword>
<name>A0A9C7UMT0_9RHOD</name>
<organism evidence="2 3">
    <name type="scientific">Galdieria partita</name>
    <dbReference type="NCBI Taxonomy" id="83374"/>
    <lineage>
        <taxon>Eukaryota</taxon>
        <taxon>Rhodophyta</taxon>
        <taxon>Bangiophyceae</taxon>
        <taxon>Galdieriales</taxon>
        <taxon>Galdieriaceae</taxon>
        <taxon>Galdieria</taxon>
    </lineage>
</organism>